<dbReference type="PROSITE" id="PS51128">
    <property type="entry name" value="ZF_DKSA_2"/>
    <property type="match status" value="1"/>
</dbReference>
<dbReference type="SUPFAM" id="SSF109635">
    <property type="entry name" value="DnaK suppressor protein DksA, alpha-hairpin domain"/>
    <property type="match status" value="1"/>
</dbReference>
<keyword evidence="2" id="KW-0863">Zinc-finger</keyword>
<dbReference type="Pfam" id="PF01258">
    <property type="entry name" value="zf-dskA_traR"/>
    <property type="match status" value="1"/>
</dbReference>
<evidence type="ECO:0000256" key="1">
    <source>
        <dbReference type="ARBA" id="ARBA00022723"/>
    </source>
</evidence>
<gene>
    <name evidence="6" type="ordered locus">Slip_0833</name>
</gene>
<dbReference type="STRING" id="643648.Slip_0833"/>
<dbReference type="SUPFAM" id="SSF57716">
    <property type="entry name" value="Glucocorticoid receptor-like (DNA-binding domain)"/>
    <property type="match status" value="1"/>
</dbReference>
<dbReference type="InterPro" id="IPR000962">
    <property type="entry name" value="Znf_DskA_TraR"/>
</dbReference>
<evidence type="ECO:0000256" key="4">
    <source>
        <dbReference type="PROSITE-ProRule" id="PRU00510"/>
    </source>
</evidence>
<evidence type="ECO:0000313" key="7">
    <source>
        <dbReference type="Proteomes" id="UP000000378"/>
    </source>
</evidence>
<name>D7CLM8_SYNLT</name>
<dbReference type="InterPro" id="IPR020458">
    <property type="entry name" value="Znf_DskA_TraR_CS"/>
</dbReference>
<keyword evidence="3" id="KW-0862">Zinc</keyword>
<dbReference type="HOGENOM" id="CLU_043144_1_1_9"/>
<dbReference type="PANTHER" id="PTHR33823:SF4">
    <property type="entry name" value="GENERAL STRESS PROTEIN 16O"/>
    <property type="match status" value="1"/>
</dbReference>
<reference evidence="7" key="1">
    <citation type="journal article" date="2010" name="Stand. Genomic Sci.">
        <title>Complete genome sequence of Syntrophothermus lipocalidus type strain (TGB-C1T).</title>
        <authorList>
            <consortium name="US DOE Joint Genome Institute (JGI-PGF)"/>
            <person name="Djao O."/>
            <person name="Zhang X."/>
            <person name="Lucas S."/>
            <person name="Lapidus A."/>
            <person name="Glavina Del Rio T."/>
            <person name="Nolan M."/>
            <person name="Tice H."/>
            <person name="Cheng J."/>
            <person name="Han C."/>
            <person name="Tapia R."/>
            <person name="Goodwin L."/>
            <person name="Pitluck S."/>
            <person name="Liolios K."/>
            <person name="Ivanova N."/>
            <person name="Mavromatis K."/>
            <person name="Mikhailova N."/>
            <person name="Ovchinnikova G."/>
            <person name="Pati A."/>
            <person name="Brambilla E."/>
            <person name="Chen A."/>
            <person name="Palaniappan K."/>
            <person name="Land M."/>
            <person name="Hauser L."/>
            <person name="Chang Y."/>
            <person name="Jeffries C."/>
            <person name="Rohde M."/>
            <person name="Sikorski J."/>
            <person name="Spring S."/>
            <person name="Goker M."/>
            <person name="Detter J."/>
            <person name="Woyke T."/>
            <person name="Bristow J."/>
            <person name="Eisen J."/>
            <person name="Markowitz V."/>
            <person name="Hugenholtz P."/>
            <person name="Kyrpides N."/>
            <person name="Klenk H."/>
        </authorList>
    </citation>
    <scope>NUCLEOTIDE SEQUENCE [LARGE SCALE GENOMIC DNA]</scope>
    <source>
        <strain evidence="7">DSM 12680 / TGB-C1</strain>
    </source>
</reference>
<evidence type="ECO:0000313" key="6">
    <source>
        <dbReference type="EMBL" id="ADI01613.1"/>
    </source>
</evidence>
<keyword evidence="1" id="KW-0479">Metal-binding</keyword>
<proteinExistence type="predicted"/>
<evidence type="ECO:0000259" key="5">
    <source>
        <dbReference type="Pfam" id="PF01258"/>
    </source>
</evidence>
<accession>D7CLM8</accession>
<evidence type="ECO:0000256" key="3">
    <source>
        <dbReference type="ARBA" id="ARBA00022833"/>
    </source>
</evidence>
<dbReference type="Gene3D" id="1.20.120.910">
    <property type="entry name" value="DksA, coiled-coil domain"/>
    <property type="match status" value="1"/>
</dbReference>
<dbReference type="KEGG" id="slp:Slip_0833"/>
<dbReference type="EMBL" id="CP002048">
    <property type="protein sequence ID" value="ADI01613.1"/>
    <property type="molecule type" value="Genomic_DNA"/>
</dbReference>
<dbReference type="PROSITE" id="PS01102">
    <property type="entry name" value="ZF_DKSA_1"/>
    <property type="match status" value="1"/>
</dbReference>
<keyword evidence="7" id="KW-1185">Reference proteome</keyword>
<dbReference type="OrthoDB" id="9811543at2"/>
<dbReference type="AlphaFoldDB" id="D7CLM8"/>
<dbReference type="RefSeq" id="WP_013175015.1">
    <property type="nucleotide sequence ID" value="NC_014220.1"/>
</dbReference>
<feature type="domain" description="Zinc finger DksA/TraR C4-type" evidence="5">
    <location>
        <begin position="80"/>
        <end position="113"/>
    </location>
</feature>
<dbReference type="Proteomes" id="UP000000378">
    <property type="component" value="Chromosome"/>
</dbReference>
<feature type="zinc finger region" description="dksA C4-type" evidence="4">
    <location>
        <begin position="85"/>
        <end position="109"/>
    </location>
</feature>
<dbReference type="InterPro" id="IPR037187">
    <property type="entry name" value="DnaK_N"/>
</dbReference>
<organism evidence="6 7">
    <name type="scientific">Syntrophothermus lipocalidus (strain DSM 12680 / TGB-C1)</name>
    <dbReference type="NCBI Taxonomy" id="643648"/>
    <lineage>
        <taxon>Bacteria</taxon>
        <taxon>Bacillati</taxon>
        <taxon>Bacillota</taxon>
        <taxon>Clostridia</taxon>
        <taxon>Eubacteriales</taxon>
        <taxon>Syntrophomonadaceae</taxon>
        <taxon>Syntrophothermus</taxon>
    </lineage>
</organism>
<dbReference type="PANTHER" id="PTHR33823">
    <property type="entry name" value="RNA POLYMERASE-BINDING TRANSCRIPTION FACTOR DKSA-RELATED"/>
    <property type="match status" value="1"/>
</dbReference>
<evidence type="ECO:0000256" key="2">
    <source>
        <dbReference type="ARBA" id="ARBA00022771"/>
    </source>
</evidence>
<sequence>MDASAKLLAKKERLEKALNDKRKAREAGMVEMLDELSMYDQHPGDIASELYEREKDAGIQENLELELQRVKRALERLDSGTYGQCEACGGAIEPKRLEVLPETDLCIKCARAQQDKFTRPEEERQTDMGEITEKGEWFKVAEYDFFEEWHKKFPE</sequence>
<dbReference type="eggNOG" id="COG1734">
    <property type="taxonomic scope" value="Bacteria"/>
</dbReference>
<dbReference type="GO" id="GO:0008270">
    <property type="term" value="F:zinc ion binding"/>
    <property type="evidence" value="ECO:0007669"/>
    <property type="project" value="UniProtKB-KW"/>
</dbReference>
<reference evidence="6 7" key="2">
    <citation type="journal article" date="2010" name="Stand. Genomic Sci.">
        <title>Complete genome sequence of Syntrophothermus lipocalidus type strain (TGB-C1).</title>
        <authorList>
            <person name="Djao O.D."/>
            <person name="Zhang X."/>
            <person name="Lucas S."/>
            <person name="Lapidus A."/>
            <person name="Del Rio T.G."/>
            <person name="Nolan M."/>
            <person name="Tice H."/>
            <person name="Cheng J.F."/>
            <person name="Han C."/>
            <person name="Tapia R."/>
            <person name="Goodwin L."/>
            <person name="Pitluck S."/>
            <person name="Liolios K."/>
            <person name="Ivanova N."/>
            <person name="Mavromatis K."/>
            <person name="Mikhailova N."/>
            <person name="Ovchinnikova G."/>
            <person name="Pati A."/>
            <person name="Brambilla E."/>
            <person name="Chen A."/>
            <person name="Palaniappan K."/>
            <person name="Land M."/>
            <person name="Hauser L."/>
            <person name="Chang Y.J."/>
            <person name="Jeffries C.D."/>
            <person name="Rohde M."/>
            <person name="Sikorski J."/>
            <person name="Spring S."/>
            <person name="Goker M."/>
            <person name="Detter J.C."/>
            <person name="Woyke T."/>
            <person name="Bristow J."/>
            <person name="Eisen J.A."/>
            <person name="Markowitz V."/>
            <person name="Hugenholtz P."/>
            <person name="Kyrpides N.C."/>
            <person name="Klenk H.P."/>
        </authorList>
    </citation>
    <scope>NUCLEOTIDE SEQUENCE [LARGE SCALE GENOMIC DNA]</scope>
    <source>
        <strain evidence="7">DSM 12680 / TGB-C1</strain>
    </source>
</reference>
<protein>
    <submittedName>
        <fullName evidence="6">Transcriptional regulator, TraR/DksA family</fullName>
    </submittedName>
</protein>